<dbReference type="AlphaFoldDB" id="H8GFG4"/>
<sequence length="188" mass="20569">MARESRRLIATLGDLDIDGLGIACVAGIDAAEAVRRLDAEAVDIDLDRLMAMYWENPIRDDTILTMGVTDVPGGCVLAQPWGYGPQMPGVTSALSMGTTCYAMYVNPKSGNQGKICRDGDLVAWDLHPGGGPDEHERGRDALLAQLYEDHALAYCFAYVGLRPIDGRAVSGPPDSWIRLPTRDYWTWR</sequence>
<keyword evidence="2" id="KW-1185">Reference proteome</keyword>
<organism evidence="1 2">
    <name type="scientific">Saccharomonospora azurea NA-128</name>
    <dbReference type="NCBI Taxonomy" id="882081"/>
    <lineage>
        <taxon>Bacteria</taxon>
        <taxon>Bacillati</taxon>
        <taxon>Actinomycetota</taxon>
        <taxon>Actinomycetes</taxon>
        <taxon>Pseudonocardiales</taxon>
        <taxon>Pseudonocardiaceae</taxon>
        <taxon>Saccharomonospora</taxon>
    </lineage>
</organism>
<dbReference type="Proteomes" id="UP000004705">
    <property type="component" value="Chromosome"/>
</dbReference>
<dbReference type="RefSeq" id="WP_005443151.1">
    <property type="nucleotide sequence ID" value="NZ_CM001466.1"/>
</dbReference>
<reference evidence="1 2" key="1">
    <citation type="journal article" date="2012" name="Stand. Genomic Sci.">
        <title>Genome sequence of the soil bacterium Saccharomonospora azurea type strain (NA-128(T)).</title>
        <authorList>
            <person name="Klenk H.P."/>
            <person name="Held B."/>
            <person name="Lucas S."/>
            <person name="Lapidus A."/>
            <person name="Copeland A."/>
            <person name="Hammon N."/>
            <person name="Pitluck S."/>
            <person name="Goodwin L.A."/>
            <person name="Han C."/>
            <person name="Tapia R."/>
            <person name="Brambilla E.M."/>
            <person name="Potter G."/>
            <person name="Land M."/>
            <person name="Ivanova N."/>
            <person name="Rohde M."/>
            <person name="Goker M."/>
            <person name="Detter J.C."/>
            <person name="Kyrpides N.C."/>
            <person name="Woyke T."/>
        </authorList>
    </citation>
    <scope>NUCLEOTIDE SEQUENCE [LARGE SCALE GENOMIC DNA]</scope>
    <source>
        <strain evidence="1 2">NA-128</strain>
    </source>
</reference>
<evidence type="ECO:0000313" key="2">
    <source>
        <dbReference type="Proteomes" id="UP000004705"/>
    </source>
</evidence>
<evidence type="ECO:0000313" key="1">
    <source>
        <dbReference type="EMBL" id="EHY90026.1"/>
    </source>
</evidence>
<name>H8GFG4_9PSEU</name>
<protein>
    <submittedName>
        <fullName evidence="1">Uncharacterized protein</fullName>
    </submittedName>
</protein>
<proteinExistence type="predicted"/>
<gene>
    <name evidence="1" type="ORF">SacazDRAFT_03145</name>
</gene>
<dbReference type="HOGENOM" id="CLU_1440109_0_0_11"/>
<dbReference type="EMBL" id="CM001466">
    <property type="protein sequence ID" value="EHY90026.1"/>
    <property type="molecule type" value="Genomic_DNA"/>
</dbReference>
<accession>H8GFG4</accession>